<evidence type="ECO:0000313" key="2">
    <source>
        <dbReference type="Proteomes" id="UP001177003"/>
    </source>
</evidence>
<keyword evidence="2" id="KW-1185">Reference proteome</keyword>
<gene>
    <name evidence="1" type="ORF">LSALG_LOCUS27765</name>
</gene>
<accession>A0AA35Z9K4</accession>
<dbReference type="AlphaFoldDB" id="A0AA35Z9K4"/>
<dbReference type="Proteomes" id="UP001177003">
    <property type="component" value="Chromosome 5"/>
</dbReference>
<proteinExistence type="predicted"/>
<reference evidence="1" key="1">
    <citation type="submission" date="2023-04" db="EMBL/GenBank/DDBJ databases">
        <authorList>
            <person name="Vijverberg K."/>
            <person name="Xiong W."/>
            <person name="Schranz E."/>
        </authorList>
    </citation>
    <scope>NUCLEOTIDE SEQUENCE</scope>
</reference>
<protein>
    <submittedName>
        <fullName evidence="1">Uncharacterized protein</fullName>
    </submittedName>
</protein>
<organism evidence="1 2">
    <name type="scientific">Lactuca saligna</name>
    <name type="common">Willowleaf lettuce</name>
    <dbReference type="NCBI Taxonomy" id="75948"/>
    <lineage>
        <taxon>Eukaryota</taxon>
        <taxon>Viridiplantae</taxon>
        <taxon>Streptophyta</taxon>
        <taxon>Embryophyta</taxon>
        <taxon>Tracheophyta</taxon>
        <taxon>Spermatophyta</taxon>
        <taxon>Magnoliopsida</taxon>
        <taxon>eudicotyledons</taxon>
        <taxon>Gunneridae</taxon>
        <taxon>Pentapetalae</taxon>
        <taxon>asterids</taxon>
        <taxon>campanulids</taxon>
        <taxon>Asterales</taxon>
        <taxon>Asteraceae</taxon>
        <taxon>Cichorioideae</taxon>
        <taxon>Cichorieae</taxon>
        <taxon>Lactucinae</taxon>
        <taxon>Lactuca</taxon>
    </lineage>
</organism>
<name>A0AA35Z9K4_LACSI</name>
<evidence type="ECO:0000313" key="1">
    <source>
        <dbReference type="EMBL" id="CAI9288464.1"/>
    </source>
</evidence>
<dbReference type="EMBL" id="OX465081">
    <property type="protein sequence ID" value="CAI9288464.1"/>
    <property type="molecule type" value="Genomic_DNA"/>
</dbReference>
<sequence length="117" mass="13096">MGTIKTAGKQKATGIRRCVEEIVFSFTYPRLDMEVFKQRKRFTEGTILHTPQNRVKITSSIIIYSKPGPGLDDVTNLFVKGLAFPPPLYSYRNFLATLKTCPYRQGIAIIGSLSHSG</sequence>